<gene>
    <name evidence="2" type="ORF">GGQ66_000781</name>
</gene>
<dbReference type="InterPro" id="IPR018687">
    <property type="entry name" value="DUF2177_membr"/>
</dbReference>
<organism evidence="2 3">
    <name type="scientific">Allorhizobium borbori</name>
    <dbReference type="NCBI Taxonomy" id="485907"/>
    <lineage>
        <taxon>Bacteria</taxon>
        <taxon>Pseudomonadati</taxon>
        <taxon>Pseudomonadota</taxon>
        <taxon>Alphaproteobacteria</taxon>
        <taxon>Hyphomicrobiales</taxon>
        <taxon>Rhizobiaceae</taxon>
        <taxon>Rhizobium/Agrobacterium group</taxon>
        <taxon>Allorhizobium</taxon>
    </lineage>
</organism>
<proteinExistence type="predicted"/>
<keyword evidence="3" id="KW-1185">Reference proteome</keyword>
<protein>
    <submittedName>
        <fullName evidence="2">Putative membrane protein</fullName>
    </submittedName>
</protein>
<keyword evidence="1" id="KW-0472">Membrane</keyword>
<feature type="transmembrane region" description="Helical" evidence="1">
    <location>
        <begin position="5"/>
        <end position="23"/>
    </location>
</feature>
<dbReference type="Pfam" id="PF09945">
    <property type="entry name" value="DUF2177"/>
    <property type="match status" value="1"/>
</dbReference>
<name>A0A7W6JZ98_9HYPH</name>
<evidence type="ECO:0000256" key="1">
    <source>
        <dbReference type="SAM" id="Phobius"/>
    </source>
</evidence>
<accession>A0A7W6JZ98</accession>
<dbReference type="AlphaFoldDB" id="A0A7W6JZ98"/>
<dbReference type="Proteomes" id="UP000584824">
    <property type="component" value="Unassembled WGS sequence"/>
</dbReference>
<evidence type="ECO:0000313" key="3">
    <source>
        <dbReference type="Proteomes" id="UP000584824"/>
    </source>
</evidence>
<feature type="transmembrane region" description="Helical" evidence="1">
    <location>
        <begin position="71"/>
        <end position="91"/>
    </location>
</feature>
<comment type="caution">
    <text evidence="2">The sequence shown here is derived from an EMBL/GenBank/DDBJ whole genome shotgun (WGS) entry which is preliminary data.</text>
</comment>
<keyword evidence="1" id="KW-0812">Transmembrane</keyword>
<reference evidence="2 3" key="1">
    <citation type="submission" date="2020-08" db="EMBL/GenBank/DDBJ databases">
        <title>Genomic Encyclopedia of Type Strains, Phase IV (KMG-IV): sequencing the most valuable type-strain genomes for metagenomic binning, comparative biology and taxonomic classification.</title>
        <authorList>
            <person name="Goeker M."/>
        </authorList>
    </citation>
    <scope>NUCLEOTIDE SEQUENCE [LARGE SCALE GENOMIC DNA]</scope>
    <source>
        <strain evidence="2 3">DSM 26385</strain>
    </source>
</reference>
<keyword evidence="1" id="KW-1133">Transmembrane helix</keyword>
<evidence type="ECO:0000313" key="2">
    <source>
        <dbReference type="EMBL" id="MBB4102253.1"/>
    </source>
</evidence>
<dbReference type="RefSeq" id="WP_183789591.1">
    <property type="nucleotide sequence ID" value="NZ_JACIDU010000002.1"/>
</dbReference>
<dbReference type="EMBL" id="JACIDU010000002">
    <property type="protein sequence ID" value="MBB4102253.1"/>
    <property type="molecule type" value="Genomic_DNA"/>
</dbReference>
<sequence length="134" mass="14570">MRTYLIAYLSTAAVFFGLDYVWLSRVAIGFYRSEIGEILRDRPNMAAAGLFYLFYVVGIVYFAVLPGVQKGSLTTALFGGALLGLIAYGTYDMTNLATLKVWSLTMSLVDMAWGAVLTAVAAGAGFWAVSHFKI</sequence>
<feature type="transmembrane region" description="Helical" evidence="1">
    <location>
        <begin position="111"/>
        <end position="129"/>
    </location>
</feature>
<feature type="transmembrane region" description="Helical" evidence="1">
    <location>
        <begin position="43"/>
        <end position="64"/>
    </location>
</feature>